<dbReference type="AlphaFoldDB" id="A0A7D5SYA5"/>
<dbReference type="KEGG" id="hpel:HZS54_24715"/>
<dbReference type="InterPro" id="IPR036388">
    <property type="entry name" value="WH-like_DNA-bd_sf"/>
</dbReference>
<proteinExistence type="predicted"/>
<dbReference type="Pfam" id="PF24035">
    <property type="entry name" value="DUF7344"/>
    <property type="match status" value="1"/>
</dbReference>
<evidence type="ECO:0000313" key="2">
    <source>
        <dbReference type="EMBL" id="QLH84647.1"/>
    </source>
</evidence>
<accession>A0A7D5SYA5</accession>
<dbReference type="OrthoDB" id="384164at2157"/>
<dbReference type="Gene3D" id="1.10.10.10">
    <property type="entry name" value="Winged helix-like DNA-binding domain superfamily/Winged helix DNA-binding domain"/>
    <property type="match status" value="1"/>
</dbReference>
<sequence length="113" mass="12346">MATTHALDSDRTRDRDRLFRGLAARRRRAALRVLRASNAATVVDLAEAIGTREAAADAETDRDAHTSAVEAALHHRHLPVLVEAGLVDRRDDGSVTLTAEGRTAVEWLDEPMP</sequence>
<name>A0A7D5SYA5_9EURY</name>
<dbReference type="InterPro" id="IPR036390">
    <property type="entry name" value="WH_DNA-bd_sf"/>
</dbReference>
<organism evidence="2 3">
    <name type="scientific">Halosimplex pelagicum</name>
    <dbReference type="NCBI Taxonomy" id="869886"/>
    <lineage>
        <taxon>Archaea</taxon>
        <taxon>Methanobacteriati</taxon>
        <taxon>Methanobacteriota</taxon>
        <taxon>Stenosarchaea group</taxon>
        <taxon>Halobacteria</taxon>
        <taxon>Halobacteriales</taxon>
        <taxon>Haloarculaceae</taxon>
        <taxon>Halosimplex</taxon>
    </lineage>
</organism>
<feature type="domain" description="DUF7344" evidence="1">
    <location>
        <begin position="20"/>
        <end position="92"/>
    </location>
</feature>
<dbReference type="InterPro" id="IPR055768">
    <property type="entry name" value="DUF7344"/>
</dbReference>
<dbReference type="GeneID" id="56085866"/>
<dbReference type="SUPFAM" id="SSF46785">
    <property type="entry name" value="Winged helix' DNA-binding domain"/>
    <property type="match status" value="1"/>
</dbReference>
<gene>
    <name evidence="2" type="ORF">HZS54_24715</name>
</gene>
<keyword evidence="3" id="KW-1185">Reference proteome</keyword>
<protein>
    <recommendedName>
        <fullName evidence="1">DUF7344 domain-containing protein</fullName>
    </recommendedName>
</protein>
<evidence type="ECO:0000313" key="3">
    <source>
        <dbReference type="Proteomes" id="UP000509346"/>
    </source>
</evidence>
<dbReference type="Proteomes" id="UP000509346">
    <property type="component" value="Chromosome"/>
</dbReference>
<evidence type="ECO:0000259" key="1">
    <source>
        <dbReference type="Pfam" id="PF24035"/>
    </source>
</evidence>
<reference evidence="2 3" key="1">
    <citation type="submission" date="2020-07" db="EMBL/GenBank/DDBJ databases">
        <title>Halosimplex litoreum sp. nov. and Halosimplex rubrum sp. nov., isolated from different salt environments.</title>
        <authorList>
            <person name="Cui H."/>
        </authorList>
    </citation>
    <scope>NUCLEOTIDE SEQUENCE [LARGE SCALE GENOMIC DNA]</scope>
    <source>
        <strain evidence="2 3">R2</strain>
    </source>
</reference>
<dbReference type="RefSeq" id="WP_179919726.1">
    <property type="nucleotide sequence ID" value="NZ_CP058909.1"/>
</dbReference>
<dbReference type="EMBL" id="CP058909">
    <property type="protein sequence ID" value="QLH84647.1"/>
    <property type="molecule type" value="Genomic_DNA"/>
</dbReference>